<keyword evidence="6" id="KW-0833">Ubl conjugation pathway</keyword>
<keyword evidence="7" id="KW-0862">Zinc</keyword>
<evidence type="ECO:0000256" key="1">
    <source>
        <dbReference type="ARBA" id="ARBA00004906"/>
    </source>
</evidence>
<protein>
    <recommendedName>
        <fullName evidence="8">RING-type domain-containing protein</fullName>
    </recommendedName>
</protein>
<evidence type="ECO:0000259" key="8">
    <source>
        <dbReference type="PROSITE" id="PS51873"/>
    </source>
</evidence>
<evidence type="ECO:0000313" key="10">
    <source>
        <dbReference type="Proteomes" id="UP001583280"/>
    </source>
</evidence>
<dbReference type="InterPro" id="IPR047546">
    <property type="entry name" value="Rcat_RBR_RNF216"/>
</dbReference>
<dbReference type="InterPro" id="IPR051628">
    <property type="entry name" value="LUBAC_E3_Ligases"/>
</dbReference>
<gene>
    <name evidence="9" type="ORF">Cpir12675_001056</name>
</gene>
<comment type="caution">
    <text evidence="9">The sequence shown here is derived from an EMBL/GenBank/DDBJ whole genome shotgun (WGS) entry which is preliminary data.</text>
</comment>
<keyword evidence="2" id="KW-0808">Transferase</keyword>
<keyword evidence="3" id="KW-0479">Metal-binding</keyword>
<dbReference type="InterPro" id="IPR044066">
    <property type="entry name" value="TRIAD_supradom"/>
</dbReference>
<organism evidence="9 10">
    <name type="scientific">Ceratocystis pirilliformis</name>
    <dbReference type="NCBI Taxonomy" id="259994"/>
    <lineage>
        <taxon>Eukaryota</taxon>
        <taxon>Fungi</taxon>
        <taxon>Dikarya</taxon>
        <taxon>Ascomycota</taxon>
        <taxon>Pezizomycotina</taxon>
        <taxon>Sordariomycetes</taxon>
        <taxon>Hypocreomycetidae</taxon>
        <taxon>Microascales</taxon>
        <taxon>Ceratocystidaceae</taxon>
        <taxon>Ceratocystis</taxon>
    </lineage>
</organism>
<reference evidence="9 10" key="1">
    <citation type="journal article" date="2024" name="IMA Fungus">
        <title>IMA Genome - F19 : A genome assembly and annotation guide to empower mycologists, including annotated draft genome sequences of Ceratocystis pirilliformis, Diaporthe australafricana, Fusarium ophioides, Paecilomyces lecythidis, and Sporothrix stenoceras.</title>
        <authorList>
            <person name="Aylward J."/>
            <person name="Wilson A.M."/>
            <person name="Visagie C.M."/>
            <person name="Spraker J."/>
            <person name="Barnes I."/>
            <person name="Buitendag C."/>
            <person name="Ceriani C."/>
            <person name="Del Mar Angel L."/>
            <person name="du Plessis D."/>
            <person name="Fuchs T."/>
            <person name="Gasser K."/>
            <person name="Kramer D."/>
            <person name="Li W."/>
            <person name="Munsamy K."/>
            <person name="Piso A."/>
            <person name="Price J.L."/>
            <person name="Sonnekus B."/>
            <person name="Thomas C."/>
            <person name="van der Nest A."/>
            <person name="van Dijk A."/>
            <person name="van Heerden A."/>
            <person name="van Vuuren N."/>
            <person name="Yilmaz N."/>
            <person name="Duong T.A."/>
            <person name="van der Merwe N.A."/>
            <person name="Wingfield M.J."/>
            <person name="Wingfield B.D."/>
        </authorList>
    </citation>
    <scope>NUCLEOTIDE SEQUENCE [LARGE SCALE GENOMIC DNA]</scope>
    <source>
        <strain evidence="9 10">CMW 12675</strain>
    </source>
</reference>
<dbReference type="EMBL" id="JAWDJO010000015">
    <property type="protein sequence ID" value="KAL1900057.1"/>
    <property type="molecule type" value="Genomic_DNA"/>
</dbReference>
<evidence type="ECO:0000256" key="2">
    <source>
        <dbReference type="ARBA" id="ARBA00022679"/>
    </source>
</evidence>
<dbReference type="PANTHER" id="PTHR22770:SF42">
    <property type="entry name" value="FINGER PROTEIN (ZIN), PUTATIVE (AFU_ORTHOLOGUE AFUA_4G03910)-RELATED"/>
    <property type="match status" value="1"/>
</dbReference>
<dbReference type="PANTHER" id="PTHR22770">
    <property type="entry name" value="UBIQUITIN CONJUGATING ENZYME 7 INTERACTING PROTEIN-RELATED"/>
    <property type="match status" value="1"/>
</dbReference>
<keyword evidence="4" id="KW-0677">Repeat</keyword>
<dbReference type="InterPro" id="IPR047544">
    <property type="entry name" value="RING-HC_RBR_RNF216"/>
</dbReference>
<keyword evidence="10" id="KW-1185">Reference proteome</keyword>
<dbReference type="SUPFAM" id="SSF57850">
    <property type="entry name" value="RING/U-box"/>
    <property type="match status" value="1"/>
</dbReference>
<evidence type="ECO:0000256" key="7">
    <source>
        <dbReference type="ARBA" id="ARBA00022833"/>
    </source>
</evidence>
<dbReference type="Pfam" id="PF26200">
    <property type="entry name" value="Rcat_RNF216"/>
    <property type="match status" value="1"/>
</dbReference>
<dbReference type="Proteomes" id="UP001583280">
    <property type="component" value="Unassembled WGS sequence"/>
</dbReference>
<dbReference type="Gene3D" id="1.20.120.1750">
    <property type="match status" value="1"/>
</dbReference>
<feature type="domain" description="RING-type" evidence="8">
    <location>
        <begin position="417"/>
        <end position="729"/>
    </location>
</feature>
<evidence type="ECO:0000256" key="4">
    <source>
        <dbReference type="ARBA" id="ARBA00022737"/>
    </source>
</evidence>
<sequence length="821" mass="93482">MAHENDTNQDAGAPLVPLFANELHTLQTDVLVWVSRYDTLRNLDDQGPVDLQSLKVLVFNWLVDQKITEPDFDTHMGSPLPPKYWSFVSWWQAFTSRSCESLMPGTPEIWKGKMEFLTTIWPAPFTEIIERENWKTRLHNICTGRSRRTKKLKAKPKAKQPPPLIFDKAQVPRPRAPILNMRNMQTCLERLVVMFPNIQVDVFRELLHLYRDEGYSKLAVVADVLIRRRHEVIKGRFREPEDQWQIQWPLNTDKADAVDRNRLGNLGYLRQPLPDVHLKRSPEYRAAVKRLAIKEFPGVTKPEAMAALAGCNLRYLEARRVLAARSNRHWRGHRFHDLIRDRTTLPDDPLLRWEARTGPGVGDSAEPCIESTGSAELDAELFEALVQPILDERYTQKMQQDAESRAAEFQDAVRLGAVVECESCFSSVTHDAVALCSRQGHFVCRICIKQAVSEATFGLAFRSIINLSTGSLRCLAATDVDSQDCDGVISGTGIRGQLRDLDGCLDLLRRFDRRFAEHALLATNLRLLRCPLCDYAEVDDIYLPESEQTPRIRVKTISRGFCIVLCIIWIPFLVSITSLSHLCDIFSRASTTRPSILEDLDVHAAWTRAIRRYHCRNRSLRFQCRDPHCSRTTCLRCHAPWADGHLCSSDEANGSMRMYVDEALTRSIKRECPRCATAFVLARGCNKMTCRCGLTICYVCCADISSNGYQHFCQHFREPGDGTPCKVCDRCNLWQDTGEISKTDGRRLDMNQLRQQAELEWRASQKKKDYGGRKFQRAISNVFGVVDAHNAGEAANPLQLLAEGEYPQLDDIADCLVASLF</sequence>
<dbReference type="PROSITE" id="PS51873">
    <property type="entry name" value="TRIAD"/>
    <property type="match status" value="1"/>
</dbReference>
<evidence type="ECO:0000313" key="9">
    <source>
        <dbReference type="EMBL" id="KAL1900057.1"/>
    </source>
</evidence>
<comment type="pathway">
    <text evidence="1">Protein modification; protein ubiquitination.</text>
</comment>
<proteinExistence type="predicted"/>
<dbReference type="CDD" id="cd20353">
    <property type="entry name" value="Rcat_RBR_RNF216"/>
    <property type="match status" value="1"/>
</dbReference>
<evidence type="ECO:0000256" key="5">
    <source>
        <dbReference type="ARBA" id="ARBA00022771"/>
    </source>
</evidence>
<accession>A0ABR3ZIL2</accession>
<keyword evidence="5" id="KW-0863">Zinc-finger</keyword>
<dbReference type="Pfam" id="PF26191">
    <property type="entry name" value="RING-HC_RBR_RNF216"/>
    <property type="match status" value="1"/>
</dbReference>
<evidence type="ECO:0000256" key="3">
    <source>
        <dbReference type="ARBA" id="ARBA00022723"/>
    </source>
</evidence>
<name>A0ABR3ZIL2_9PEZI</name>
<evidence type="ECO:0000256" key="6">
    <source>
        <dbReference type="ARBA" id="ARBA00022786"/>
    </source>
</evidence>